<dbReference type="InterPro" id="IPR020449">
    <property type="entry name" value="Tscrpt_reg_AraC-type_HTH"/>
</dbReference>
<proteinExistence type="predicted"/>
<evidence type="ECO:0000256" key="3">
    <source>
        <dbReference type="ARBA" id="ARBA00023163"/>
    </source>
</evidence>
<keyword evidence="2" id="KW-0238">DNA-binding</keyword>
<dbReference type="PROSITE" id="PS01124">
    <property type="entry name" value="HTH_ARAC_FAMILY_2"/>
    <property type="match status" value="1"/>
</dbReference>
<evidence type="ECO:0000256" key="2">
    <source>
        <dbReference type="ARBA" id="ARBA00023125"/>
    </source>
</evidence>
<keyword evidence="3" id="KW-0804">Transcription</keyword>
<keyword evidence="6" id="KW-1185">Reference proteome</keyword>
<dbReference type="SUPFAM" id="SSF51215">
    <property type="entry name" value="Regulatory protein AraC"/>
    <property type="match status" value="1"/>
</dbReference>
<organism evidence="5 6">
    <name type="scientific">Georgenia halophila</name>
    <dbReference type="NCBI Taxonomy" id="620889"/>
    <lineage>
        <taxon>Bacteria</taxon>
        <taxon>Bacillati</taxon>
        <taxon>Actinomycetota</taxon>
        <taxon>Actinomycetes</taxon>
        <taxon>Micrococcales</taxon>
        <taxon>Bogoriellaceae</taxon>
        <taxon>Georgenia</taxon>
    </lineage>
</organism>
<dbReference type="Gene3D" id="1.10.10.60">
    <property type="entry name" value="Homeodomain-like"/>
    <property type="match status" value="1"/>
</dbReference>
<dbReference type="SMART" id="SM00342">
    <property type="entry name" value="HTH_ARAC"/>
    <property type="match status" value="1"/>
</dbReference>
<gene>
    <name evidence="5" type="ORF">GCM10023169_10660</name>
</gene>
<dbReference type="RefSeq" id="WP_345215481.1">
    <property type="nucleotide sequence ID" value="NZ_BAABGN010000003.1"/>
</dbReference>
<protein>
    <submittedName>
        <fullName evidence="5">AraC family transcriptional regulator</fullName>
    </submittedName>
</protein>
<accession>A0ABP8L0E7</accession>
<evidence type="ECO:0000256" key="1">
    <source>
        <dbReference type="ARBA" id="ARBA00023015"/>
    </source>
</evidence>
<evidence type="ECO:0000313" key="5">
    <source>
        <dbReference type="EMBL" id="GAA4419713.1"/>
    </source>
</evidence>
<dbReference type="PROSITE" id="PS00041">
    <property type="entry name" value="HTH_ARAC_FAMILY_1"/>
    <property type="match status" value="1"/>
</dbReference>
<dbReference type="Proteomes" id="UP001500622">
    <property type="component" value="Unassembled WGS sequence"/>
</dbReference>
<dbReference type="InterPro" id="IPR018060">
    <property type="entry name" value="HTH_AraC"/>
</dbReference>
<dbReference type="EMBL" id="BAABGN010000003">
    <property type="protein sequence ID" value="GAA4419713.1"/>
    <property type="molecule type" value="Genomic_DNA"/>
</dbReference>
<keyword evidence="1" id="KW-0805">Transcription regulation</keyword>
<dbReference type="SUPFAM" id="SSF46689">
    <property type="entry name" value="Homeodomain-like"/>
    <property type="match status" value="2"/>
</dbReference>
<name>A0ABP8L0E7_9MICO</name>
<dbReference type="PRINTS" id="PR00032">
    <property type="entry name" value="HTHARAC"/>
</dbReference>
<dbReference type="Pfam" id="PF12852">
    <property type="entry name" value="Cupin_6"/>
    <property type="match status" value="1"/>
</dbReference>
<evidence type="ECO:0000259" key="4">
    <source>
        <dbReference type="PROSITE" id="PS01124"/>
    </source>
</evidence>
<feature type="domain" description="HTH araC/xylS-type" evidence="4">
    <location>
        <begin position="237"/>
        <end position="335"/>
    </location>
</feature>
<dbReference type="InterPro" id="IPR037923">
    <property type="entry name" value="HTH-like"/>
</dbReference>
<evidence type="ECO:0000313" key="6">
    <source>
        <dbReference type="Proteomes" id="UP001500622"/>
    </source>
</evidence>
<comment type="caution">
    <text evidence="5">The sequence shown here is derived from an EMBL/GenBank/DDBJ whole genome shotgun (WGS) entry which is preliminary data.</text>
</comment>
<dbReference type="PANTHER" id="PTHR11019">
    <property type="entry name" value="HTH-TYPE TRANSCRIPTIONAL REGULATOR NIMR"/>
    <property type="match status" value="1"/>
</dbReference>
<dbReference type="InterPro" id="IPR009057">
    <property type="entry name" value="Homeodomain-like_sf"/>
</dbReference>
<dbReference type="PANTHER" id="PTHR11019:SF159">
    <property type="entry name" value="TRANSCRIPTIONAL REGULATOR-RELATED"/>
    <property type="match status" value="1"/>
</dbReference>
<dbReference type="Pfam" id="PF12833">
    <property type="entry name" value="HTH_18"/>
    <property type="match status" value="1"/>
</dbReference>
<reference evidence="6" key="1">
    <citation type="journal article" date="2019" name="Int. J. Syst. Evol. Microbiol.">
        <title>The Global Catalogue of Microorganisms (GCM) 10K type strain sequencing project: providing services to taxonomists for standard genome sequencing and annotation.</title>
        <authorList>
            <consortium name="The Broad Institute Genomics Platform"/>
            <consortium name="The Broad Institute Genome Sequencing Center for Infectious Disease"/>
            <person name="Wu L."/>
            <person name="Ma J."/>
        </authorList>
    </citation>
    <scope>NUCLEOTIDE SEQUENCE [LARGE SCALE GENOMIC DNA]</scope>
    <source>
        <strain evidence="6">JCM 17810</strain>
    </source>
</reference>
<dbReference type="InterPro" id="IPR032783">
    <property type="entry name" value="AraC_lig"/>
</dbReference>
<sequence>MSASRASHDRVAAAADRTATAQVDAALDRLHLSGAIFLRGEYTEGWSYTSLPAGDAAAILAPGAPRVILFHVVAAGRCWIEVDGGERLWAGPGDVIVLPYGDAHRMGGADEGTCVPIADLIDPPPWTRMPVIRHGNGGRTTSVVCGWLRCEDPLFDRRLRVFPPVFVVSPPDGPAGDWVRASIEYAAGLTAVAPDGRIEAPPRLPELLFIEVLRLYVADFPAEPMGWLAALSDPVLAPVLAAVHADPDRKWDLVTLARRANVSVSLLDQRFRSVLGMAPIRYMTAWRMHLAEDLLRSTDLTVSAVARRVGYESDEAFSRAFKRALGTAPSSWRSRTA</sequence>
<dbReference type="InterPro" id="IPR018062">
    <property type="entry name" value="HTH_AraC-typ_CS"/>
</dbReference>